<evidence type="ECO:0000256" key="1">
    <source>
        <dbReference type="ARBA" id="ARBA00023125"/>
    </source>
</evidence>
<dbReference type="InterPro" id="IPR006600">
    <property type="entry name" value="HTH_CenpB_DNA-bd_dom"/>
</dbReference>
<dbReference type="STRING" id="1314771.A0A197JXS0"/>
<keyword evidence="5" id="KW-1185">Reference proteome</keyword>
<dbReference type="Pfam" id="PF03221">
    <property type="entry name" value="HTH_Tnp_Tc5"/>
    <property type="match status" value="1"/>
</dbReference>
<gene>
    <name evidence="4" type="ORF">K457DRAFT_137234</name>
</gene>
<dbReference type="AlphaFoldDB" id="A0A197JXS0"/>
<evidence type="ECO:0000313" key="5">
    <source>
        <dbReference type="Proteomes" id="UP000078512"/>
    </source>
</evidence>
<dbReference type="Pfam" id="PF18107">
    <property type="entry name" value="HTH_ABP1_N"/>
    <property type="match status" value="1"/>
</dbReference>
<accession>A0A197JXS0</accession>
<feature type="compositionally biased region" description="Polar residues" evidence="2">
    <location>
        <begin position="213"/>
        <end position="249"/>
    </location>
</feature>
<protein>
    <recommendedName>
        <fullName evidence="3">HTH CENPB-type domain-containing protein</fullName>
    </recommendedName>
</protein>
<feature type="compositionally biased region" description="Low complexity" evidence="2">
    <location>
        <begin position="192"/>
        <end position="208"/>
    </location>
</feature>
<dbReference type="SUPFAM" id="SSF46689">
    <property type="entry name" value="Homeodomain-like"/>
    <property type="match status" value="1"/>
</dbReference>
<feature type="domain" description="HTH CENPB-type" evidence="3">
    <location>
        <begin position="77"/>
        <end position="157"/>
    </location>
</feature>
<evidence type="ECO:0000313" key="4">
    <source>
        <dbReference type="EMBL" id="OAQ30122.1"/>
    </source>
</evidence>
<keyword evidence="1" id="KW-0238">DNA-binding</keyword>
<feature type="region of interest" description="Disordered" evidence="2">
    <location>
        <begin position="336"/>
        <end position="378"/>
    </location>
</feature>
<feature type="compositionally biased region" description="Low complexity" evidence="2">
    <location>
        <begin position="363"/>
        <end position="378"/>
    </location>
</feature>
<dbReference type="PROSITE" id="PS51253">
    <property type="entry name" value="HTH_CENPB"/>
    <property type="match status" value="1"/>
</dbReference>
<feature type="region of interest" description="Disordered" evidence="2">
    <location>
        <begin position="402"/>
        <end position="431"/>
    </location>
</feature>
<organism evidence="4 5">
    <name type="scientific">Linnemannia elongata AG-77</name>
    <dbReference type="NCBI Taxonomy" id="1314771"/>
    <lineage>
        <taxon>Eukaryota</taxon>
        <taxon>Fungi</taxon>
        <taxon>Fungi incertae sedis</taxon>
        <taxon>Mucoromycota</taxon>
        <taxon>Mortierellomycotina</taxon>
        <taxon>Mortierellomycetes</taxon>
        <taxon>Mortierellales</taxon>
        <taxon>Mortierellaceae</taxon>
        <taxon>Linnemannia</taxon>
    </lineage>
</organism>
<feature type="compositionally biased region" description="Low complexity" evidence="2">
    <location>
        <begin position="97"/>
        <end position="112"/>
    </location>
</feature>
<dbReference type="InterPro" id="IPR041188">
    <property type="entry name" value="HTH_ABP1_N"/>
</dbReference>
<name>A0A197JXS0_9FUNG</name>
<feature type="compositionally biased region" description="Low complexity" evidence="2">
    <location>
        <begin position="418"/>
        <end position="427"/>
    </location>
</feature>
<feature type="region of interest" description="Disordered" evidence="2">
    <location>
        <begin position="271"/>
        <end position="323"/>
    </location>
</feature>
<sequence length="528" mass="58847">MEPLPPDPRTTKGITHEQRYYLCLKKRDCPAMKQSELAAWFLETYSFPISQPTISHSLKKSAEIIARGISTPGLEPTRVRRRPVRHPELEQALFQWVQQQQQEQGPEQSGEGSDPISGPALVRQAKKIAQEMDIHDTVFCPGWLSRFKVRYGMTPSRGPSQPENHHRHHHHNHSHHPHHSHPPQRRHRHCPLPEQQQQQLHQQQQPQPEFEPSIQTVSSITISNHSCSPPPSENYSMPQNESVTPRSTTLDSSALGTIEIRPSIAVPASINSSHSSLHPLRPQHTGFGSVHILPSSGDLDRQSLHHQRQQHLQQQQQQQQQDAQLLQQFRMQTYQPPTSRTTHLHPHNQQRQQNQQTLTDFQAVSATSSSSSPSVATSTSEITAAMHLEFLQSIPITTPTNGTGSLLQVPSSLPPSPLSHHTPGSLLRSPNDPFQSTSIVAARAEATTVASSSPSSMGGSKLDSGISLGKVQTLQEAQRLVQLLRQYAGSHLQDPTGALKNLESLEWELDPTRMRGSITISEMGDDQD</sequence>
<dbReference type="Gene3D" id="1.10.10.60">
    <property type="entry name" value="Homeodomain-like"/>
    <property type="match status" value="2"/>
</dbReference>
<dbReference type="InterPro" id="IPR009057">
    <property type="entry name" value="Homeodomain-like_sf"/>
</dbReference>
<feature type="compositionally biased region" description="Low complexity" evidence="2">
    <location>
        <begin position="310"/>
        <end position="323"/>
    </location>
</feature>
<dbReference type="GO" id="GO:0003677">
    <property type="term" value="F:DNA binding"/>
    <property type="evidence" value="ECO:0007669"/>
    <property type="project" value="UniProtKB-KW"/>
</dbReference>
<proteinExistence type="predicted"/>
<dbReference type="SMART" id="SM00674">
    <property type="entry name" value="CENPB"/>
    <property type="match status" value="1"/>
</dbReference>
<reference evidence="4 5" key="1">
    <citation type="submission" date="2016-05" db="EMBL/GenBank/DDBJ databases">
        <title>Genome sequencing reveals origins of a unique bacterial endosymbiosis in the earliest lineages of terrestrial Fungi.</title>
        <authorList>
            <consortium name="DOE Joint Genome Institute"/>
            <person name="Uehling J."/>
            <person name="Gryganskyi A."/>
            <person name="Hameed K."/>
            <person name="Tschaplinski T."/>
            <person name="Misztal P."/>
            <person name="Wu S."/>
            <person name="Desiro A."/>
            <person name="Vande Pol N."/>
            <person name="Du Z.-Y."/>
            <person name="Zienkiewicz A."/>
            <person name="Zienkiewicz K."/>
            <person name="Morin E."/>
            <person name="Tisserant E."/>
            <person name="Splivallo R."/>
            <person name="Hainaut M."/>
            <person name="Henrissat B."/>
            <person name="Ohm R."/>
            <person name="Kuo A."/>
            <person name="Yan J."/>
            <person name="Lipzen A."/>
            <person name="Nolan M."/>
            <person name="Labutti K."/>
            <person name="Barry K."/>
            <person name="Goldstein A."/>
            <person name="Labbe J."/>
            <person name="Schadt C."/>
            <person name="Tuskan G."/>
            <person name="Grigoriev I."/>
            <person name="Martin F."/>
            <person name="Vilgalys R."/>
            <person name="Bonito G."/>
        </authorList>
    </citation>
    <scope>NUCLEOTIDE SEQUENCE [LARGE SCALE GENOMIC DNA]</scope>
    <source>
        <strain evidence="4 5">AG-77</strain>
    </source>
</reference>
<dbReference type="OrthoDB" id="125347at2759"/>
<feature type="region of interest" description="Disordered" evidence="2">
    <location>
        <begin position="97"/>
        <end position="118"/>
    </location>
</feature>
<evidence type="ECO:0000256" key="2">
    <source>
        <dbReference type="SAM" id="MobiDB-lite"/>
    </source>
</evidence>
<feature type="region of interest" description="Disordered" evidence="2">
    <location>
        <begin position="154"/>
        <end position="249"/>
    </location>
</feature>
<evidence type="ECO:0000259" key="3">
    <source>
        <dbReference type="PROSITE" id="PS51253"/>
    </source>
</evidence>
<feature type="compositionally biased region" description="Basic residues" evidence="2">
    <location>
        <begin position="165"/>
        <end position="190"/>
    </location>
</feature>
<dbReference type="Proteomes" id="UP000078512">
    <property type="component" value="Unassembled WGS sequence"/>
</dbReference>
<dbReference type="EMBL" id="KV442037">
    <property type="protein sequence ID" value="OAQ30122.1"/>
    <property type="molecule type" value="Genomic_DNA"/>
</dbReference>